<dbReference type="Proteomes" id="UP000251135">
    <property type="component" value="Unassembled WGS sequence"/>
</dbReference>
<name>A0A363D5V8_9BACT</name>
<comment type="caution">
    <text evidence="3">The sequence shown here is derived from an EMBL/GenBank/DDBJ whole genome shotgun (WGS) entry which is preliminary data.</text>
</comment>
<evidence type="ECO:0000256" key="2">
    <source>
        <dbReference type="SAM" id="SignalP"/>
    </source>
</evidence>
<sequence>MKKVILFLLITSSLFAHKINLFVTNEENGVNIYSYFASGDPCINCQLIIKNGGNIILEDILDEKGKYIFPSKYKEIEITINASGGHIVKQDVVVENIKNELLETHIEKQKNDEHIKILISLFLIAVIFYILKKVKRKTK</sequence>
<gene>
    <name evidence="3" type="ORF">B0174_00030</name>
</gene>
<keyword evidence="1" id="KW-0472">Membrane</keyword>
<feature type="chain" id="PRO_5017033998" description="Cobalt ABC transporter permease" evidence="2">
    <location>
        <begin position="19"/>
        <end position="139"/>
    </location>
</feature>
<feature type="signal peptide" evidence="2">
    <location>
        <begin position="1"/>
        <end position="18"/>
    </location>
</feature>
<keyword evidence="1" id="KW-1133">Transmembrane helix</keyword>
<reference evidence="3 4" key="1">
    <citation type="submission" date="2017-02" db="EMBL/GenBank/DDBJ databases">
        <title>Arcobacter caeni sp. nov, a new Arcobacter species isolated from reclaimed water.</title>
        <authorList>
            <person name="Figueras M.J."/>
            <person name="Perez-Cataluna A."/>
            <person name="Salas-Masso N."/>
        </authorList>
    </citation>
    <scope>NUCLEOTIDE SEQUENCE [LARGE SCALE GENOMIC DNA]</scope>
    <source>
        <strain evidence="3 4">RW17-10</strain>
    </source>
</reference>
<feature type="transmembrane region" description="Helical" evidence="1">
    <location>
        <begin position="114"/>
        <end position="131"/>
    </location>
</feature>
<proteinExistence type="predicted"/>
<evidence type="ECO:0000313" key="4">
    <source>
        <dbReference type="Proteomes" id="UP000251135"/>
    </source>
</evidence>
<keyword evidence="1" id="KW-0812">Transmembrane</keyword>
<accession>A0A363D5V8</accession>
<evidence type="ECO:0000256" key="1">
    <source>
        <dbReference type="SAM" id="Phobius"/>
    </source>
</evidence>
<dbReference type="RefSeq" id="WP_108557589.1">
    <property type="nucleotide sequence ID" value="NZ_MUXE01000001.1"/>
</dbReference>
<evidence type="ECO:0008006" key="5">
    <source>
        <dbReference type="Google" id="ProtNLM"/>
    </source>
</evidence>
<keyword evidence="2" id="KW-0732">Signal</keyword>
<protein>
    <recommendedName>
        <fullName evidence="5">Cobalt ABC transporter permease</fullName>
    </recommendedName>
</protein>
<dbReference type="OrthoDB" id="5348965at2"/>
<keyword evidence="4" id="KW-1185">Reference proteome</keyword>
<organism evidence="3 4">
    <name type="scientific">Arcobacter caeni</name>
    <dbReference type="NCBI Taxonomy" id="1912877"/>
    <lineage>
        <taxon>Bacteria</taxon>
        <taxon>Pseudomonadati</taxon>
        <taxon>Campylobacterota</taxon>
        <taxon>Epsilonproteobacteria</taxon>
        <taxon>Campylobacterales</taxon>
        <taxon>Arcobacteraceae</taxon>
        <taxon>Arcobacter</taxon>
    </lineage>
</organism>
<dbReference type="EMBL" id="MUXE01000001">
    <property type="protein sequence ID" value="PUE66477.1"/>
    <property type="molecule type" value="Genomic_DNA"/>
</dbReference>
<dbReference type="AlphaFoldDB" id="A0A363D5V8"/>
<evidence type="ECO:0000313" key="3">
    <source>
        <dbReference type="EMBL" id="PUE66477.1"/>
    </source>
</evidence>